<accession>A0A4Z0R324</accession>
<keyword evidence="4" id="KW-1185">Reference proteome</keyword>
<sequence length="259" mass="27411">MGIQKMFDLSGRVAVITGGSTGLGLQMATGLAEAGANVILAARKLNRCEVAAEKISKELGVKALPVACDVSNQESVQNLIATTVRAFGKLDIMVNNAGVVWGEPAVDHTLKGWNKVMGVNLNGCFFGCQEAGKVMIKQKYGKIINLSSVCGFVGAEAEATDAIAYMASKGAINIMTKDLAAKWARYNITVNAIAPGYFPTDMTEETRNSEMGNIVMKHIPMRRFGGDEELKGAVVYLASDASSYCTGQILAVDGGYLAI</sequence>
<dbReference type="Gene3D" id="3.40.50.720">
    <property type="entry name" value="NAD(P)-binding Rossmann-like Domain"/>
    <property type="match status" value="1"/>
</dbReference>
<proteinExistence type="inferred from homology"/>
<dbReference type="PRINTS" id="PR00081">
    <property type="entry name" value="GDHRDH"/>
</dbReference>
<dbReference type="PANTHER" id="PTHR42760:SF40">
    <property type="entry name" value="3-OXOACYL-[ACYL-CARRIER-PROTEIN] REDUCTASE, CHLOROPLASTIC"/>
    <property type="match status" value="1"/>
</dbReference>
<dbReference type="GO" id="GO:0008206">
    <property type="term" value="P:bile acid metabolic process"/>
    <property type="evidence" value="ECO:0007669"/>
    <property type="project" value="UniProtKB-ARBA"/>
</dbReference>
<organism evidence="3 4">
    <name type="scientific">Desulfosporosinus fructosivorans</name>
    <dbReference type="NCBI Taxonomy" id="2018669"/>
    <lineage>
        <taxon>Bacteria</taxon>
        <taxon>Bacillati</taxon>
        <taxon>Bacillota</taxon>
        <taxon>Clostridia</taxon>
        <taxon>Eubacteriales</taxon>
        <taxon>Desulfitobacteriaceae</taxon>
        <taxon>Desulfosporosinus</taxon>
    </lineage>
</organism>
<evidence type="ECO:0000256" key="1">
    <source>
        <dbReference type="ARBA" id="ARBA00006484"/>
    </source>
</evidence>
<dbReference type="InterPro" id="IPR002347">
    <property type="entry name" value="SDR_fam"/>
</dbReference>
<comment type="caution">
    <text evidence="3">The sequence shown here is derived from an EMBL/GenBank/DDBJ whole genome shotgun (WGS) entry which is preliminary data.</text>
</comment>
<dbReference type="InterPro" id="IPR036291">
    <property type="entry name" value="NAD(P)-bd_dom_sf"/>
</dbReference>
<protein>
    <submittedName>
        <fullName evidence="3">Glucose 1-dehydrogenase</fullName>
        <ecNumber evidence="3">1.1.1.47</ecNumber>
    </submittedName>
</protein>
<dbReference type="GO" id="GO:0047936">
    <property type="term" value="F:glucose 1-dehydrogenase [NAD(P)+] activity"/>
    <property type="evidence" value="ECO:0007669"/>
    <property type="project" value="UniProtKB-EC"/>
</dbReference>
<dbReference type="OrthoDB" id="9803333at2"/>
<dbReference type="EMBL" id="SPQQ01000005">
    <property type="protein sequence ID" value="TGE37180.1"/>
    <property type="molecule type" value="Genomic_DNA"/>
</dbReference>
<dbReference type="RefSeq" id="WP_135548106.1">
    <property type="nucleotide sequence ID" value="NZ_SPQQ01000005.1"/>
</dbReference>
<dbReference type="GO" id="GO:0030497">
    <property type="term" value="P:fatty acid elongation"/>
    <property type="evidence" value="ECO:0007669"/>
    <property type="project" value="TreeGrafter"/>
</dbReference>
<dbReference type="SUPFAM" id="SSF51735">
    <property type="entry name" value="NAD(P)-binding Rossmann-fold domains"/>
    <property type="match status" value="1"/>
</dbReference>
<dbReference type="PANTHER" id="PTHR42760">
    <property type="entry name" value="SHORT-CHAIN DEHYDROGENASES/REDUCTASES FAMILY MEMBER"/>
    <property type="match status" value="1"/>
</dbReference>
<dbReference type="Pfam" id="PF13561">
    <property type="entry name" value="adh_short_C2"/>
    <property type="match status" value="1"/>
</dbReference>
<dbReference type="PRINTS" id="PR00080">
    <property type="entry name" value="SDRFAMILY"/>
</dbReference>
<dbReference type="NCBIfam" id="NF006070">
    <property type="entry name" value="PRK08213.1"/>
    <property type="match status" value="1"/>
</dbReference>
<dbReference type="Proteomes" id="UP000298460">
    <property type="component" value="Unassembled WGS sequence"/>
</dbReference>
<gene>
    <name evidence="3" type="ORF">E4K67_14985</name>
</gene>
<comment type="similarity">
    <text evidence="1">Belongs to the short-chain dehydrogenases/reductases (SDR) family.</text>
</comment>
<evidence type="ECO:0000313" key="3">
    <source>
        <dbReference type="EMBL" id="TGE37180.1"/>
    </source>
</evidence>
<dbReference type="AlphaFoldDB" id="A0A4Z0R324"/>
<keyword evidence="2 3" id="KW-0560">Oxidoreductase</keyword>
<dbReference type="NCBIfam" id="NF005559">
    <property type="entry name" value="PRK07231.1"/>
    <property type="match status" value="1"/>
</dbReference>
<dbReference type="EC" id="1.1.1.47" evidence="3"/>
<evidence type="ECO:0000313" key="4">
    <source>
        <dbReference type="Proteomes" id="UP000298460"/>
    </source>
</evidence>
<name>A0A4Z0R324_9FIRM</name>
<evidence type="ECO:0000256" key="2">
    <source>
        <dbReference type="ARBA" id="ARBA00023002"/>
    </source>
</evidence>
<reference evidence="3 4" key="1">
    <citation type="submission" date="2019-03" db="EMBL/GenBank/DDBJ databases">
        <title>Draft Genome Sequence of Desulfosporosinus fructosivorans Strain 63.6F, Isolated from Marine Sediment in the Baltic Sea.</title>
        <authorList>
            <person name="Hausmann B."/>
            <person name="Vandieken V."/>
            <person name="Pjevac P."/>
            <person name="Schreck K."/>
            <person name="Herbold C.W."/>
            <person name="Loy A."/>
        </authorList>
    </citation>
    <scope>NUCLEOTIDE SEQUENCE [LARGE SCALE GENOMIC DNA]</scope>
    <source>
        <strain evidence="3 4">63.6F</strain>
    </source>
</reference>
<dbReference type="FunFam" id="3.40.50.720:FF:000084">
    <property type="entry name" value="Short-chain dehydrogenase reductase"/>
    <property type="match status" value="1"/>
</dbReference>